<accession>A0ABY8N2E3</accession>
<name>A0ABY8N2E3_9FLAO</name>
<proteinExistence type="predicted"/>
<organism evidence="1 2">
    <name type="scientific">Flavobacterium keumense</name>
    <dbReference type="NCBI Taxonomy" id="1306518"/>
    <lineage>
        <taxon>Bacteria</taxon>
        <taxon>Pseudomonadati</taxon>
        <taxon>Bacteroidota</taxon>
        <taxon>Flavobacteriia</taxon>
        <taxon>Flavobacteriales</taxon>
        <taxon>Flavobacteriaceae</taxon>
        <taxon>Flavobacterium</taxon>
    </lineage>
</organism>
<evidence type="ECO:0000313" key="1">
    <source>
        <dbReference type="EMBL" id="WGK93815.1"/>
    </source>
</evidence>
<protein>
    <submittedName>
        <fullName evidence="1">Uncharacterized protein</fullName>
    </submittedName>
</protein>
<gene>
    <name evidence="1" type="ORF">MG292_06850</name>
</gene>
<sequence>MISKEQFIEVIENLHQQYLEDKKHVDDLTSLYGTYGFSMYDNSRLINSVLLMLQIWFPRNEEGFCAIEHYCWECEFGKIGDCKTSNELWEILQK</sequence>
<reference evidence="1 2" key="1">
    <citation type="submission" date="2022-02" db="EMBL/GenBank/DDBJ databases">
        <authorList>
            <person name="Cha I.-T."/>
            <person name="Lee K.-E."/>
            <person name="Park S.-J."/>
        </authorList>
    </citation>
    <scope>NUCLEOTIDE SEQUENCE [LARGE SCALE GENOMIC DNA]</scope>
    <source>
        <strain evidence="1 2">K3R-10</strain>
    </source>
</reference>
<dbReference type="Proteomes" id="UP001232117">
    <property type="component" value="Chromosome"/>
</dbReference>
<dbReference type="RefSeq" id="WP_264533456.1">
    <property type="nucleotide sequence ID" value="NZ_CP092332.1"/>
</dbReference>
<evidence type="ECO:0000313" key="2">
    <source>
        <dbReference type="Proteomes" id="UP001232117"/>
    </source>
</evidence>
<dbReference type="EMBL" id="CP092332">
    <property type="protein sequence ID" value="WGK93815.1"/>
    <property type="molecule type" value="Genomic_DNA"/>
</dbReference>
<keyword evidence="2" id="KW-1185">Reference proteome</keyword>
<reference evidence="1 2" key="2">
    <citation type="submission" date="2023-06" db="EMBL/GenBank/DDBJ databases">
        <title>Complete Genome Sequence of Flavobacterium keumense K3R-10.</title>
        <authorList>
            <person name="Jeong H."/>
            <person name="Jhang S.Y."/>
            <person name="Kim J.N."/>
        </authorList>
    </citation>
    <scope>NUCLEOTIDE SEQUENCE [LARGE SCALE GENOMIC DNA]</scope>
    <source>
        <strain evidence="1 2">K3R-10</strain>
    </source>
</reference>